<dbReference type="Proteomes" id="UP001209878">
    <property type="component" value="Unassembled WGS sequence"/>
</dbReference>
<dbReference type="EMBL" id="JAODUO010000264">
    <property type="protein sequence ID" value="KAK2184498.1"/>
    <property type="molecule type" value="Genomic_DNA"/>
</dbReference>
<organism evidence="1 2">
    <name type="scientific">Ridgeia piscesae</name>
    <name type="common">Tubeworm</name>
    <dbReference type="NCBI Taxonomy" id="27915"/>
    <lineage>
        <taxon>Eukaryota</taxon>
        <taxon>Metazoa</taxon>
        <taxon>Spiralia</taxon>
        <taxon>Lophotrochozoa</taxon>
        <taxon>Annelida</taxon>
        <taxon>Polychaeta</taxon>
        <taxon>Sedentaria</taxon>
        <taxon>Canalipalpata</taxon>
        <taxon>Sabellida</taxon>
        <taxon>Siboglinidae</taxon>
        <taxon>Ridgeia</taxon>
    </lineage>
</organism>
<sequence>MQVTQSHQSPQSMWA</sequence>
<evidence type="ECO:0000313" key="2">
    <source>
        <dbReference type="Proteomes" id="UP001209878"/>
    </source>
</evidence>
<keyword evidence="2" id="KW-1185">Reference proteome</keyword>
<comment type="caution">
    <text evidence="1">The sequence shown here is derived from an EMBL/GenBank/DDBJ whole genome shotgun (WGS) entry which is preliminary data.</text>
</comment>
<accession>A0AAD9NXY3</accession>
<gene>
    <name evidence="1" type="ORF">NP493_265g03069</name>
</gene>
<protein>
    <submittedName>
        <fullName evidence="1">Uncharacterized protein</fullName>
    </submittedName>
</protein>
<proteinExistence type="predicted"/>
<evidence type="ECO:0000313" key="1">
    <source>
        <dbReference type="EMBL" id="KAK2184498.1"/>
    </source>
</evidence>
<reference evidence="1" key="1">
    <citation type="journal article" date="2023" name="Mol. Biol. Evol.">
        <title>Third-Generation Sequencing Reveals the Adaptive Role of the Epigenome in Three Deep-Sea Polychaetes.</title>
        <authorList>
            <person name="Perez M."/>
            <person name="Aroh O."/>
            <person name="Sun Y."/>
            <person name="Lan Y."/>
            <person name="Juniper S.K."/>
            <person name="Young C.R."/>
            <person name="Angers B."/>
            <person name="Qian P.Y."/>
        </authorList>
    </citation>
    <scope>NUCLEOTIDE SEQUENCE</scope>
    <source>
        <strain evidence="1">R07B-5</strain>
    </source>
</reference>
<name>A0AAD9NXY3_RIDPI</name>